<gene>
    <name evidence="4" type="ORF">JF539_20150</name>
</gene>
<dbReference type="SUPFAM" id="SSF53850">
    <property type="entry name" value="Periplasmic binding protein-like II"/>
    <property type="match status" value="1"/>
</dbReference>
<dbReference type="EMBL" id="JAEKJZ010000005">
    <property type="protein sequence ID" value="MBN9672678.1"/>
    <property type="molecule type" value="Genomic_DNA"/>
</dbReference>
<evidence type="ECO:0000313" key="5">
    <source>
        <dbReference type="Proteomes" id="UP000664096"/>
    </source>
</evidence>
<dbReference type="GO" id="GO:0003677">
    <property type="term" value="F:DNA binding"/>
    <property type="evidence" value="ECO:0007669"/>
    <property type="project" value="InterPro"/>
</dbReference>
<proteinExistence type="predicted"/>
<evidence type="ECO:0000313" key="4">
    <source>
        <dbReference type="EMBL" id="MBN9672678.1"/>
    </source>
</evidence>
<dbReference type="InterPro" id="IPR024370">
    <property type="entry name" value="PBP_domain"/>
</dbReference>
<reference evidence="4" key="1">
    <citation type="submission" date="2020-12" db="EMBL/GenBank/DDBJ databases">
        <title>Oil enriched cultivation method for isolating marine PHA-producing bacteria.</title>
        <authorList>
            <person name="Zheng W."/>
            <person name="Yu S."/>
            <person name="Huang Y."/>
        </authorList>
    </citation>
    <scope>NUCLEOTIDE SEQUENCE</scope>
    <source>
        <strain evidence="4">SY-2-12</strain>
    </source>
</reference>
<dbReference type="PANTHER" id="PTHR38431:SF1">
    <property type="entry name" value="BLL2305 PROTEIN"/>
    <property type="match status" value="1"/>
</dbReference>
<dbReference type="InterPro" id="IPR041657">
    <property type="entry name" value="HTH_17"/>
</dbReference>
<dbReference type="Pfam" id="PF12728">
    <property type="entry name" value="HTH_17"/>
    <property type="match status" value="1"/>
</dbReference>
<accession>A0A939EGR4</accession>
<dbReference type="NCBIfam" id="TIGR01764">
    <property type="entry name" value="excise"/>
    <property type="match status" value="1"/>
</dbReference>
<evidence type="ECO:0000259" key="2">
    <source>
        <dbReference type="Pfam" id="PF12727"/>
    </source>
</evidence>
<organism evidence="4 5">
    <name type="scientific">Roseibium aggregatum</name>
    <dbReference type="NCBI Taxonomy" id="187304"/>
    <lineage>
        <taxon>Bacteria</taxon>
        <taxon>Pseudomonadati</taxon>
        <taxon>Pseudomonadota</taxon>
        <taxon>Alphaproteobacteria</taxon>
        <taxon>Hyphomicrobiales</taxon>
        <taxon>Stappiaceae</taxon>
        <taxon>Roseibium</taxon>
    </lineage>
</organism>
<dbReference type="PANTHER" id="PTHR38431">
    <property type="entry name" value="BLL2305 PROTEIN"/>
    <property type="match status" value="1"/>
</dbReference>
<name>A0A939EGR4_9HYPH</name>
<evidence type="ECO:0000256" key="1">
    <source>
        <dbReference type="SAM" id="MobiDB-lite"/>
    </source>
</evidence>
<feature type="domain" description="Helix-turn-helix" evidence="3">
    <location>
        <begin position="30"/>
        <end position="77"/>
    </location>
</feature>
<comment type="caution">
    <text evidence="4">The sequence shown here is derived from an EMBL/GenBank/DDBJ whole genome shotgun (WGS) entry which is preliminary data.</text>
</comment>
<dbReference type="Pfam" id="PF12727">
    <property type="entry name" value="PBP_like"/>
    <property type="match status" value="1"/>
</dbReference>
<sequence>MVPQSFPADIRSAPTTTRNALPDNDNRPRFLTTKEVAELLRVKERKVYDLAAADEIPHRRITGKLLFPTDEIHAWIEGPQAQPRKARPSVLAGSHDPLLDWAIRASGCGLATLCNGSRDGLEKFLSRDAALAGIHLPDETGWNLSAVRDLKLDDSVLIAWAVRKRGLLISKDAVGGIRSIEDLKGKRVALRQPGSGTSVLFSGLLAKTGLSEGDLAPAGDHAHTEHDAAAAVMTGEADAALGLEALAGQFKLAFLPLTEENFDLLIDRTSYFTEPVQRLLNFTRSKDFHDKAAALGGYALNDTGAVRWLSQ</sequence>
<feature type="domain" description="PBP" evidence="2">
    <location>
        <begin position="105"/>
        <end position="283"/>
    </location>
</feature>
<feature type="region of interest" description="Disordered" evidence="1">
    <location>
        <begin position="1"/>
        <end position="28"/>
    </location>
</feature>
<dbReference type="AlphaFoldDB" id="A0A939EGR4"/>
<dbReference type="Gene3D" id="3.40.190.10">
    <property type="entry name" value="Periplasmic binding protein-like II"/>
    <property type="match status" value="1"/>
</dbReference>
<dbReference type="InterPro" id="IPR010093">
    <property type="entry name" value="SinI_DNA-bd"/>
</dbReference>
<evidence type="ECO:0000259" key="3">
    <source>
        <dbReference type="Pfam" id="PF12728"/>
    </source>
</evidence>
<dbReference type="Proteomes" id="UP000664096">
    <property type="component" value="Unassembled WGS sequence"/>
</dbReference>
<protein>
    <submittedName>
        <fullName evidence="4">Helix-turn-helix transcriptional regulator</fullName>
    </submittedName>
</protein>